<evidence type="ECO:0000313" key="2">
    <source>
        <dbReference type="Proteomes" id="UP000075714"/>
    </source>
</evidence>
<keyword evidence="2" id="KW-1185">Reference proteome</keyword>
<gene>
    <name evidence="1" type="ORF">GPECTOR_11g43</name>
</gene>
<comment type="caution">
    <text evidence="1">The sequence shown here is derived from an EMBL/GenBank/DDBJ whole genome shotgun (WGS) entry which is preliminary data.</text>
</comment>
<dbReference type="OrthoDB" id="521573at2759"/>
<evidence type="ECO:0000313" key="1">
    <source>
        <dbReference type="EMBL" id="KXZ51916.1"/>
    </source>
</evidence>
<accession>A0A150GPX5</accession>
<sequence length="118" mass="13663">MSMKTLADYIRWRNKEPARAAVEEWRPPVPAINYDKPQRDVLSALDRDPIIRRVLINPKVKPPRVFPILGSPAYQFFAGLWTGAMVTFIFTSKPLGRKEVEDLVKYDPAYFPEYAKSH</sequence>
<dbReference type="EMBL" id="LSYV01000012">
    <property type="protein sequence ID" value="KXZ51916.1"/>
    <property type="molecule type" value="Genomic_DNA"/>
</dbReference>
<dbReference type="Proteomes" id="UP000075714">
    <property type="component" value="Unassembled WGS sequence"/>
</dbReference>
<name>A0A150GPX5_GONPE</name>
<dbReference type="AlphaFoldDB" id="A0A150GPX5"/>
<organism evidence="1 2">
    <name type="scientific">Gonium pectorale</name>
    <name type="common">Green alga</name>
    <dbReference type="NCBI Taxonomy" id="33097"/>
    <lineage>
        <taxon>Eukaryota</taxon>
        <taxon>Viridiplantae</taxon>
        <taxon>Chlorophyta</taxon>
        <taxon>core chlorophytes</taxon>
        <taxon>Chlorophyceae</taxon>
        <taxon>CS clade</taxon>
        <taxon>Chlamydomonadales</taxon>
        <taxon>Volvocaceae</taxon>
        <taxon>Gonium</taxon>
    </lineage>
</organism>
<reference evidence="2" key="1">
    <citation type="journal article" date="2016" name="Nat. Commun.">
        <title>The Gonium pectorale genome demonstrates co-option of cell cycle regulation during the evolution of multicellularity.</title>
        <authorList>
            <person name="Hanschen E.R."/>
            <person name="Marriage T.N."/>
            <person name="Ferris P.J."/>
            <person name="Hamaji T."/>
            <person name="Toyoda A."/>
            <person name="Fujiyama A."/>
            <person name="Neme R."/>
            <person name="Noguchi H."/>
            <person name="Minakuchi Y."/>
            <person name="Suzuki M."/>
            <person name="Kawai-Toyooka H."/>
            <person name="Smith D.R."/>
            <person name="Sparks H."/>
            <person name="Anderson J."/>
            <person name="Bakaric R."/>
            <person name="Luria V."/>
            <person name="Karger A."/>
            <person name="Kirschner M.W."/>
            <person name="Durand P.M."/>
            <person name="Michod R.E."/>
            <person name="Nozaki H."/>
            <person name="Olson B.J."/>
        </authorList>
    </citation>
    <scope>NUCLEOTIDE SEQUENCE [LARGE SCALE GENOMIC DNA]</scope>
    <source>
        <strain evidence="2">NIES-2863</strain>
    </source>
</reference>
<protein>
    <submittedName>
        <fullName evidence="1">Uncharacterized protein</fullName>
    </submittedName>
</protein>
<proteinExistence type="predicted"/>